<dbReference type="EMBL" id="DTMQ01000031">
    <property type="protein sequence ID" value="HGE99344.1"/>
    <property type="molecule type" value="Genomic_DNA"/>
</dbReference>
<comment type="caution">
    <text evidence="2">The sequence shown here is derived from an EMBL/GenBank/DDBJ whole genome shotgun (WGS) entry which is preliminary data.</text>
</comment>
<dbReference type="GO" id="GO:0045227">
    <property type="term" value="P:capsule polysaccharide biosynthetic process"/>
    <property type="evidence" value="ECO:0007669"/>
    <property type="project" value="InterPro"/>
</dbReference>
<dbReference type="Gene3D" id="3.40.1190.10">
    <property type="entry name" value="Mur-like, catalytic domain"/>
    <property type="match status" value="1"/>
</dbReference>
<evidence type="ECO:0000313" key="2">
    <source>
        <dbReference type="EMBL" id="HGE99344.1"/>
    </source>
</evidence>
<accession>A0A7C3UPV2</accession>
<dbReference type="Pfam" id="PF08245">
    <property type="entry name" value="Mur_ligase_M"/>
    <property type="match status" value="1"/>
</dbReference>
<dbReference type="PANTHER" id="PTHR43445:SF1">
    <property type="entry name" value="PGA SYNTHASE CAPB"/>
    <property type="match status" value="1"/>
</dbReference>
<protein>
    <submittedName>
        <fullName evidence="2">Poly-gamma-glutamate synthase PgsB</fullName>
    </submittedName>
</protein>
<organism evidence="2">
    <name type="scientific">candidate division WOR-3 bacterium</name>
    <dbReference type="NCBI Taxonomy" id="2052148"/>
    <lineage>
        <taxon>Bacteria</taxon>
        <taxon>Bacteria division WOR-3</taxon>
    </lineage>
</organism>
<sequence>MILLVFGLFLFVLFGIFEYSQHKANQKRLAQRIQVNGTRGKSSVTRLIAAGLRGGGRKVISKTTGTTPRFQIDNEKEFPIRRLGKANIIEEVRIVREAAKRNPDCLVIECMALVPEYQRIEREKLISPTIGVITNVRADHLDVMGPRVLDVAKALSNTIPKNGILFTAERRFLPLFQKRAEELGSSVVFVSEDDVADEEMEGFQYLEHKENVALALAVCQYLGVKREDALWGMKHSRPDPGVLRVFRIKEGDKEIKLFNALAANDPDSTKIIAQRVFKEEKTKERVLLVNLRADREDRSRQLGELVKEIPCDWIVLTGKRALPFLKSAEKANIPDEKIINLVDKDYSFVYERVFSIIKERGLVLAIGNIVGYGEGLINYFLERGGKEE</sequence>
<dbReference type="GO" id="GO:0005524">
    <property type="term" value="F:ATP binding"/>
    <property type="evidence" value="ECO:0007669"/>
    <property type="project" value="InterPro"/>
</dbReference>
<gene>
    <name evidence="2" type="primary">pgsB</name>
    <name evidence="2" type="ORF">ENX07_04660</name>
</gene>
<dbReference type="InterPro" id="IPR008337">
    <property type="entry name" value="Capsule_biosynth_CapB"/>
</dbReference>
<dbReference type="PANTHER" id="PTHR43445">
    <property type="entry name" value="UDP-N-ACETYLMURAMATE--L-ALANINE LIGASE-RELATED"/>
    <property type="match status" value="1"/>
</dbReference>
<dbReference type="InterPro" id="IPR013221">
    <property type="entry name" value="Mur_ligase_cen"/>
</dbReference>
<dbReference type="AlphaFoldDB" id="A0A7C3UPV2"/>
<feature type="domain" description="Mur ligase central" evidence="1">
    <location>
        <begin position="35"/>
        <end position="210"/>
    </location>
</feature>
<reference evidence="2" key="1">
    <citation type="journal article" date="2020" name="mSystems">
        <title>Genome- and Community-Level Interaction Insights into Carbon Utilization and Element Cycling Functions of Hydrothermarchaeota in Hydrothermal Sediment.</title>
        <authorList>
            <person name="Zhou Z."/>
            <person name="Liu Y."/>
            <person name="Xu W."/>
            <person name="Pan J."/>
            <person name="Luo Z.H."/>
            <person name="Li M."/>
        </authorList>
    </citation>
    <scope>NUCLEOTIDE SEQUENCE [LARGE SCALE GENOMIC DNA]</scope>
    <source>
        <strain evidence="2">SpSt-906</strain>
    </source>
</reference>
<name>A0A7C3UPV2_UNCW3</name>
<dbReference type="InterPro" id="IPR036565">
    <property type="entry name" value="Mur-like_cat_sf"/>
</dbReference>
<dbReference type="SUPFAM" id="SSF53623">
    <property type="entry name" value="MurD-like peptide ligases, catalytic domain"/>
    <property type="match status" value="1"/>
</dbReference>
<dbReference type="InterPro" id="IPR050061">
    <property type="entry name" value="MurCDEF_pg_biosynth"/>
</dbReference>
<evidence type="ECO:0000259" key="1">
    <source>
        <dbReference type="Pfam" id="PF08245"/>
    </source>
</evidence>
<dbReference type="NCBIfam" id="TIGR04012">
    <property type="entry name" value="poly_gGlu_PgsB"/>
    <property type="match status" value="1"/>
</dbReference>
<dbReference type="GO" id="GO:0016881">
    <property type="term" value="F:acid-amino acid ligase activity"/>
    <property type="evidence" value="ECO:0007669"/>
    <property type="project" value="InterPro"/>
</dbReference>
<dbReference type="GO" id="GO:0016020">
    <property type="term" value="C:membrane"/>
    <property type="evidence" value="ECO:0007669"/>
    <property type="project" value="InterPro"/>
</dbReference>
<dbReference type="PRINTS" id="PR01758">
    <property type="entry name" value="CAPSULEPROTB"/>
</dbReference>
<proteinExistence type="predicted"/>